<gene>
    <name evidence="11" type="primary">kdpC</name>
    <name evidence="12" type="ORF">CGC43_08430</name>
</gene>
<feature type="transmembrane region" description="Helical" evidence="11">
    <location>
        <begin position="12"/>
        <end position="34"/>
    </location>
</feature>
<evidence type="ECO:0000256" key="4">
    <source>
        <dbReference type="ARBA" id="ARBA00022692"/>
    </source>
</evidence>
<dbReference type="InterPro" id="IPR003820">
    <property type="entry name" value="KdpC"/>
</dbReference>
<proteinExistence type="inferred from homology"/>
<dbReference type="PIRSF" id="PIRSF001296">
    <property type="entry name" value="K_ATPase_KdpC"/>
    <property type="match status" value="1"/>
</dbReference>
<dbReference type="EMBL" id="CP022375">
    <property type="protein sequence ID" value="AXH30598.1"/>
    <property type="molecule type" value="Genomic_DNA"/>
</dbReference>
<accession>A0A345JTF2</accession>
<dbReference type="PANTHER" id="PTHR30042">
    <property type="entry name" value="POTASSIUM-TRANSPORTING ATPASE C CHAIN"/>
    <property type="match status" value="1"/>
</dbReference>
<comment type="subcellular location">
    <subcellularLocation>
        <location evidence="11">Cell membrane</location>
        <topology evidence="11">Single-pass membrane protein</topology>
    </subcellularLocation>
</comment>
<dbReference type="HAMAP" id="MF_00276">
    <property type="entry name" value="KdpC"/>
    <property type="match status" value="1"/>
</dbReference>
<keyword evidence="10 11" id="KW-0472">Membrane</keyword>
<protein>
    <recommendedName>
        <fullName evidence="11">Potassium-transporting ATPase KdpC subunit</fullName>
    </recommendedName>
    <alternativeName>
        <fullName evidence="11">ATP phosphohydrolase [potassium-transporting] C chain</fullName>
    </alternativeName>
    <alternativeName>
        <fullName evidence="11">Potassium-binding and translocating subunit C</fullName>
    </alternativeName>
    <alternativeName>
        <fullName evidence="11">Potassium-translocating ATPase C chain</fullName>
    </alternativeName>
</protein>
<evidence type="ECO:0000256" key="5">
    <source>
        <dbReference type="ARBA" id="ARBA00022741"/>
    </source>
</evidence>
<keyword evidence="2 11" id="KW-1003">Cell membrane</keyword>
<evidence type="ECO:0000256" key="7">
    <source>
        <dbReference type="ARBA" id="ARBA00022958"/>
    </source>
</evidence>
<comment type="similarity">
    <text evidence="11">Belongs to the KdpC family.</text>
</comment>
<dbReference type="GO" id="GO:0005886">
    <property type="term" value="C:plasma membrane"/>
    <property type="evidence" value="ECO:0007669"/>
    <property type="project" value="UniProtKB-SubCell"/>
</dbReference>
<dbReference type="RefSeq" id="WP_071629860.1">
    <property type="nucleotide sequence ID" value="NZ_CP022375.1"/>
</dbReference>
<keyword evidence="5 11" id="KW-0547">Nucleotide-binding</keyword>
<keyword evidence="8 11" id="KW-1133">Transmembrane helix</keyword>
<comment type="subunit">
    <text evidence="11">The system is composed of three essential subunits: KdpA, KdpB and KdpC.</text>
</comment>
<dbReference type="Proteomes" id="UP000253862">
    <property type="component" value="Chromosome"/>
</dbReference>
<reference evidence="12 13" key="1">
    <citation type="submission" date="2017-07" db="EMBL/GenBank/DDBJ databases">
        <title>Complete genome sequences and comparative analysis of the novel pathogen Francisella opportunistica.</title>
        <authorList>
            <person name="Dietrich E.A."/>
            <person name="Kingry L.C."/>
            <person name="Petersen J.M."/>
        </authorList>
    </citation>
    <scope>NUCLEOTIDE SEQUENCE [LARGE SCALE GENOMIC DNA]</scope>
    <source>
        <strain evidence="12 13">14-2155</strain>
    </source>
</reference>
<keyword evidence="13" id="KW-1185">Reference proteome</keyword>
<evidence type="ECO:0000256" key="8">
    <source>
        <dbReference type="ARBA" id="ARBA00022989"/>
    </source>
</evidence>
<evidence type="ECO:0000256" key="6">
    <source>
        <dbReference type="ARBA" id="ARBA00022840"/>
    </source>
</evidence>
<keyword evidence="7 11" id="KW-0630">Potassium</keyword>
<evidence type="ECO:0000256" key="1">
    <source>
        <dbReference type="ARBA" id="ARBA00022448"/>
    </source>
</evidence>
<dbReference type="Pfam" id="PF02669">
    <property type="entry name" value="KdpC"/>
    <property type="match status" value="1"/>
</dbReference>
<evidence type="ECO:0000313" key="13">
    <source>
        <dbReference type="Proteomes" id="UP000253862"/>
    </source>
</evidence>
<evidence type="ECO:0000256" key="11">
    <source>
        <dbReference type="HAMAP-Rule" id="MF_00276"/>
    </source>
</evidence>
<evidence type="ECO:0000256" key="10">
    <source>
        <dbReference type="ARBA" id="ARBA00023136"/>
    </source>
</evidence>
<keyword evidence="4 11" id="KW-0812">Transmembrane</keyword>
<dbReference type="OrthoDB" id="9788285at2"/>
<evidence type="ECO:0000313" key="12">
    <source>
        <dbReference type="EMBL" id="AXH30598.1"/>
    </source>
</evidence>
<name>A0A345JTF2_9GAMM</name>
<dbReference type="KEGG" id="foo:CGC45_08465"/>
<comment type="function">
    <text evidence="11">Part of the high-affinity ATP-driven potassium transport (or Kdp) system, which catalyzes the hydrolysis of ATP coupled with the electrogenic transport of potassium into the cytoplasm. This subunit acts as a catalytic chaperone that increases the ATP-binding affinity of the ATP-hydrolyzing subunit KdpB by the formation of a transient KdpB/KdpC/ATP ternary complex.</text>
</comment>
<keyword evidence="9 11" id="KW-0406">Ion transport</keyword>
<evidence type="ECO:0000256" key="3">
    <source>
        <dbReference type="ARBA" id="ARBA00022538"/>
    </source>
</evidence>
<organism evidence="12 13">
    <name type="scientific">Francisella opportunistica</name>
    <dbReference type="NCBI Taxonomy" id="2016517"/>
    <lineage>
        <taxon>Bacteria</taxon>
        <taxon>Pseudomonadati</taxon>
        <taxon>Pseudomonadota</taxon>
        <taxon>Gammaproteobacteria</taxon>
        <taxon>Thiotrichales</taxon>
        <taxon>Francisellaceae</taxon>
        <taxon>Francisella</taxon>
    </lineage>
</organism>
<sequence>MKNLLKSFIAMLFFTVLLGLIYPFFIMALGYTFANNQATGSQTYYNGKLVGSELIGQNMPANLFQTRPSASEYNPLATGGTNYAVNNQKQLQDVQQRIKDLQAKYGTKPIPADLVFASGSGVDPDISLQSAMYQATYVAKQNNISLEQVTKLIQANTKKHAFNVDTVNVLNLNIDVMKLINKEK</sequence>
<keyword evidence="6 11" id="KW-0067">ATP-binding</keyword>
<dbReference type="AlphaFoldDB" id="A0A345JTF2"/>
<dbReference type="PANTHER" id="PTHR30042:SF2">
    <property type="entry name" value="POTASSIUM-TRANSPORTING ATPASE KDPC SUBUNIT"/>
    <property type="match status" value="1"/>
</dbReference>
<evidence type="ECO:0000256" key="9">
    <source>
        <dbReference type="ARBA" id="ARBA00023065"/>
    </source>
</evidence>
<dbReference type="GO" id="GO:0008556">
    <property type="term" value="F:P-type potassium transmembrane transporter activity"/>
    <property type="evidence" value="ECO:0007669"/>
    <property type="project" value="InterPro"/>
</dbReference>
<keyword evidence="1 11" id="KW-0813">Transport</keyword>
<dbReference type="GO" id="GO:0005524">
    <property type="term" value="F:ATP binding"/>
    <property type="evidence" value="ECO:0007669"/>
    <property type="project" value="UniProtKB-UniRule"/>
</dbReference>
<evidence type="ECO:0000256" key="2">
    <source>
        <dbReference type="ARBA" id="ARBA00022475"/>
    </source>
</evidence>
<keyword evidence="3 11" id="KW-0633">Potassium transport</keyword>